<dbReference type="Proteomes" id="UP001294570">
    <property type="component" value="Unassembled WGS sequence"/>
</dbReference>
<evidence type="ECO:0000256" key="1">
    <source>
        <dbReference type="SAM" id="SignalP"/>
    </source>
</evidence>
<organism evidence="2 3">
    <name type="scientific">Denitrificimonas halotolerans</name>
    <dbReference type="NCBI Taxonomy" id="3098930"/>
    <lineage>
        <taxon>Bacteria</taxon>
        <taxon>Pseudomonadati</taxon>
        <taxon>Pseudomonadota</taxon>
        <taxon>Gammaproteobacteria</taxon>
        <taxon>Pseudomonadales</taxon>
        <taxon>Pseudomonadaceae</taxon>
        <taxon>Denitrificimonas</taxon>
    </lineage>
</organism>
<keyword evidence="3" id="KW-1185">Reference proteome</keyword>
<proteinExistence type="predicted"/>
<gene>
    <name evidence="2" type="ORF">TOI97_00390</name>
</gene>
<name>A0ABU5GMD0_9GAMM</name>
<feature type="chain" id="PRO_5046393794" evidence="1">
    <location>
        <begin position="18"/>
        <end position="451"/>
    </location>
</feature>
<dbReference type="RefSeq" id="WP_321552151.1">
    <property type="nucleotide sequence ID" value="NZ_JAXIVU010000001.1"/>
</dbReference>
<dbReference type="EMBL" id="JAXIVU010000001">
    <property type="protein sequence ID" value="MDY7218045.1"/>
    <property type="molecule type" value="Genomic_DNA"/>
</dbReference>
<comment type="caution">
    <text evidence="2">The sequence shown here is derived from an EMBL/GenBank/DDBJ whole genome shotgun (WGS) entry which is preliminary data.</text>
</comment>
<evidence type="ECO:0000313" key="2">
    <source>
        <dbReference type="EMBL" id="MDY7218045.1"/>
    </source>
</evidence>
<dbReference type="CDD" id="cd16329">
    <property type="entry name" value="LolA_like"/>
    <property type="match status" value="1"/>
</dbReference>
<sequence length="451" mass="51122">MALTLTSILALPAVSFAAVSPEEAAKLGNELTCVGAERAGNAEGTITEYTGKYLGKVPGWNIKPHSGDHPVDPYADEKPRLVITAANYKEHADKLSEGQQAMFAKYPDTFRMLVYPTHRDYRYPDFVCERAKENATTAKLVSDGQGIEGIGHNPFPIPKNAMEVLWNHQFPYRDYTEESTRDIAIVSANGTKSFGRTYGKCLALSNNPKVTPHSSDGISAMCRTETIEPSRDRGNTSMNHEPYDYKASSRIAWTYNAGTRRVRLAPGYGYDQALSGTSGQLTIDEDRLFNGGPDRYNWELKGKKEMYIPANGYRTEVADLKYDDLLTTNHANPDHLRYELRRVWVLEATLKDNSRHLYGKRRLYLDEDTWHSVMSDNYDTRGNLWKFAFINTIYHPDMSAWRSASSYYHDLNTGDYVAYNLTNERRLSSIINKGDLRESDFTPDRLRAQGR</sequence>
<keyword evidence="1" id="KW-0732">Signal</keyword>
<evidence type="ECO:0000313" key="3">
    <source>
        <dbReference type="Proteomes" id="UP001294570"/>
    </source>
</evidence>
<dbReference type="Pfam" id="PF07044">
    <property type="entry name" value="DUF1329"/>
    <property type="match status" value="1"/>
</dbReference>
<dbReference type="Gene3D" id="2.50.20.10">
    <property type="entry name" value="Lipoprotein localisation LolA/LolB/LppX"/>
    <property type="match status" value="1"/>
</dbReference>
<feature type="signal peptide" evidence="1">
    <location>
        <begin position="1"/>
        <end position="17"/>
    </location>
</feature>
<protein>
    <submittedName>
        <fullName evidence="2">DUF1329 domain-containing protein</fullName>
    </submittedName>
</protein>
<dbReference type="InterPro" id="IPR010752">
    <property type="entry name" value="DUF1329"/>
</dbReference>
<accession>A0ABU5GMD0</accession>
<reference evidence="2 3" key="1">
    <citation type="submission" date="2023-12" db="EMBL/GenBank/DDBJ databases">
        <title>Denitrificimonas halotolerans sp. nov.,a novel species isolated from landfill leachate.</title>
        <authorList>
            <person name="Wang S."/>
        </authorList>
    </citation>
    <scope>NUCLEOTIDE SEQUENCE [LARGE SCALE GENOMIC DNA]</scope>
    <source>
        <strain evidence="2 3">JX-1</strain>
    </source>
</reference>